<name>A0A9P5U3X8_9AGAR</name>
<protein>
    <submittedName>
        <fullName evidence="1">Uncharacterized protein</fullName>
    </submittedName>
</protein>
<gene>
    <name evidence="1" type="ORF">BDP27DRAFT_1404998</name>
</gene>
<sequence>MKGSTEEEKHGSWVVDTLHTWQDPHLGETFAMVVFFQDQDSTLWSSSVQAAQTHLRCNEVEFDRERVIGDPIGDSVGDGEDASIPRDPSTWAWGIIHADADTEPLEGSTSGMMVVNQLYHASTRTGRRTRSTNTTRKLHAHNSLLATGSERDRLKKIQAGEIHLVQVEDKCQIPGYNPELYTTTQFRIRRCVLECWTDRCVEFCSCRVESEEEDLKELNITFSLLPIITSQAIALTIMFCKHIDIGARMSPATNGRLHVFDRRIYKNDPTVHELQCCADYVQE</sequence>
<reference evidence="1" key="1">
    <citation type="submission" date="2020-11" db="EMBL/GenBank/DDBJ databases">
        <authorList>
            <consortium name="DOE Joint Genome Institute"/>
            <person name="Ahrendt S."/>
            <person name="Riley R."/>
            <person name="Andreopoulos W."/>
            <person name="Labutti K."/>
            <person name="Pangilinan J."/>
            <person name="Ruiz-Duenas F.J."/>
            <person name="Barrasa J.M."/>
            <person name="Sanchez-Garcia M."/>
            <person name="Camarero S."/>
            <person name="Miyauchi S."/>
            <person name="Serrano A."/>
            <person name="Linde D."/>
            <person name="Babiker R."/>
            <person name="Drula E."/>
            <person name="Ayuso-Fernandez I."/>
            <person name="Pacheco R."/>
            <person name="Padilla G."/>
            <person name="Ferreira P."/>
            <person name="Barriuso J."/>
            <person name="Kellner H."/>
            <person name="Castanera R."/>
            <person name="Alfaro M."/>
            <person name="Ramirez L."/>
            <person name="Pisabarro A.G."/>
            <person name="Kuo A."/>
            <person name="Tritt A."/>
            <person name="Lipzen A."/>
            <person name="He G."/>
            <person name="Yan M."/>
            <person name="Ng V."/>
            <person name="Cullen D."/>
            <person name="Martin F."/>
            <person name="Rosso M.-N."/>
            <person name="Henrissat B."/>
            <person name="Hibbett D."/>
            <person name="Martinez A.T."/>
            <person name="Grigoriev I.V."/>
        </authorList>
    </citation>
    <scope>NUCLEOTIDE SEQUENCE</scope>
    <source>
        <strain evidence="1">AH 40177</strain>
    </source>
</reference>
<comment type="caution">
    <text evidence="1">The sequence shown here is derived from an EMBL/GenBank/DDBJ whole genome shotgun (WGS) entry which is preliminary data.</text>
</comment>
<dbReference type="EMBL" id="JADNRY010000109">
    <property type="protein sequence ID" value="KAF9065072.1"/>
    <property type="molecule type" value="Genomic_DNA"/>
</dbReference>
<evidence type="ECO:0000313" key="2">
    <source>
        <dbReference type="Proteomes" id="UP000772434"/>
    </source>
</evidence>
<evidence type="ECO:0000313" key="1">
    <source>
        <dbReference type="EMBL" id="KAF9065072.1"/>
    </source>
</evidence>
<dbReference type="Proteomes" id="UP000772434">
    <property type="component" value="Unassembled WGS sequence"/>
</dbReference>
<organism evidence="1 2">
    <name type="scientific">Rhodocollybia butyracea</name>
    <dbReference type="NCBI Taxonomy" id="206335"/>
    <lineage>
        <taxon>Eukaryota</taxon>
        <taxon>Fungi</taxon>
        <taxon>Dikarya</taxon>
        <taxon>Basidiomycota</taxon>
        <taxon>Agaricomycotina</taxon>
        <taxon>Agaricomycetes</taxon>
        <taxon>Agaricomycetidae</taxon>
        <taxon>Agaricales</taxon>
        <taxon>Marasmiineae</taxon>
        <taxon>Omphalotaceae</taxon>
        <taxon>Rhodocollybia</taxon>
    </lineage>
</organism>
<keyword evidence="2" id="KW-1185">Reference proteome</keyword>
<dbReference type="AlphaFoldDB" id="A0A9P5U3X8"/>
<proteinExistence type="predicted"/>
<accession>A0A9P5U3X8</accession>